<dbReference type="RefSeq" id="XP_051445330.1">
    <property type="nucleotide sequence ID" value="XM_051588514.1"/>
</dbReference>
<comment type="similarity">
    <text evidence="1">Belongs to the UreD family.</text>
</comment>
<dbReference type="Proteomes" id="UP001206595">
    <property type="component" value="Unassembled WGS sequence"/>
</dbReference>
<dbReference type="GeneID" id="75913859"/>
<dbReference type="PANTHER" id="PTHR33643:SF1">
    <property type="entry name" value="UREASE ACCESSORY PROTEIN D"/>
    <property type="match status" value="1"/>
</dbReference>
<evidence type="ECO:0000313" key="5">
    <source>
        <dbReference type="Proteomes" id="UP001206595"/>
    </source>
</evidence>
<dbReference type="PANTHER" id="PTHR33643">
    <property type="entry name" value="UREASE ACCESSORY PROTEIN D"/>
    <property type="match status" value="1"/>
</dbReference>
<dbReference type="GO" id="GO:0016151">
    <property type="term" value="F:nickel cation binding"/>
    <property type="evidence" value="ECO:0007669"/>
    <property type="project" value="InterPro"/>
</dbReference>
<proteinExistence type="inferred from homology"/>
<feature type="region of interest" description="Disordered" evidence="3">
    <location>
        <begin position="84"/>
        <end position="103"/>
    </location>
</feature>
<dbReference type="InterPro" id="IPR002669">
    <property type="entry name" value="UreD"/>
</dbReference>
<reference evidence="4" key="1">
    <citation type="submission" date="2021-06" db="EMBL/GenBank/DDBJ databases">
        <authorList>
            <consortium name="DOE Joint Genome Institute"/>
            <person name="Mondo S.J."/>
            <person name="Amses K.R."/>
            <person name="Simmons D.R."/>
            <person name="Longcore J.E."/>
            <person name="Seto K."/>
            <person name="Alves G.H."/>
            <person name="Bonds A.E."/>
            <person name="Quandt C.A."/>
            <person name="Davis W.J."/>
            <person name="Chang Y."/>
            <person name="Letcher P.M."/>
            <person name="Powell M.J."/>
            <person name="Kuo A."/>
            <person name="Labutti K."/>
            <person name="Pangilinan J."/>
            <person name="Andreopoulos W."/>
            <person name="Tritt A."/>
            <person name="Riley R."/>
            <person name="Hundley H."/>
            <person name="Johnson J."/>
            <person name="Lipzen A."/>
            <person name="Barry K."/>
            <person name="Berbee M.L."/>
            <person name="Buchler N.E."/>
            <person name="Grigoriev I.V."/>
            <person name="Spatafora J.W."/>
            <person name="Stajich J.E."/>
            <person name="James T.Y."/>
        </authorList>
    </citation>
    <scope>NUCLEOTIDE SEQUENCE</scope>
    <source>
        <strain evidence="4">AG</strain>
    </source>
</reference>
<dbReference type="AlphaFoldDB" id="A0AAD5EAF6"/>
<sequence>MSVLAQATHHSSPGKGSIVCHNYGSKTKFSRITAQYPLKFVPSKGHHEKIAVAHMLSNGTTSGDHLDINVELQENTNLLLLTRGSNKPSGCTSTAAPPPSPPLDATEANDADIETFNLKGSSQTIKATLTPTSTLIVLPSATHFRDASHFSHQSYYLQSEGRATSQLVLLDWRTAISRDDMWHSSQLDIFMDHTPIVRDNMLITDPLPGSRGPQCFATLIVIASPDATDSLQAGVTAIRALPNTNDPRLRWNMQPIPNGVLVRIAGASTDGVRDFVKSVCLKGHIESIIGHGLFDSILS</sequence>
<comment type="caution">
    <text evidence="4">The sequence shown here is derived from an EMBL/GenBank/DDBJ whole genome shotgun (WGS) entry which is preliminary data.</text>
</comment>
<evidence type="ECO:0000256" key="1">
    <source>
        <dbReference type="ARBA" id="ARBA00007177"/>
    </source>
</evidence>
<keyword evidence="2" id="KW-0143">Chaperone</keyword>
<name>A0AAD5EAF6_UMBRA</name>
<reference evidence="4" key="2">
    <citation type="journal article" date="2022" name="Proc. Natl. Acad. Sci. U.S.A.">
        <title>Diploid-dominant life cycles characterize the early evolution of Fungi.</title>
        <authorList>
            <person name="Amses K.R."/>
            <person name="Simmons D.R."/>
            <person name="Longcore J.E."/>
            <person name="Mondo S.J."/>
            <person name="Seto K."/>
            <person name="Jeronimo G.H."/>
            <person name="Bonds A.E."/>
            <person name="Quandt C.A."/>
            <person name="Davis W.J."/>
            <person name="Chang Y."/>
            <person name="Federici B.A."/>
            <person name="Kuo A."/>
            <person name="LaButti K."/>
            <person name="Pangilinan J."/>
            <person name="Andreopoulos W."/>
            <person name="Tritt A."/>
            <person name="Riley R."/>
            <person name="Hundley H."/>
            <person name="Johnson J."/>
            <person name="Lipzen A."/>
            <person name="Barry K."/>
            <person name="Lang B.F."/>
            <person name="Cuomo C.A."/>
            <person name="Buchler N.E."/>
            <person name="Grigoriev I.V."/>
            <person name="Spatafora J.W."/>
            <person name="Stajich J.E."/>
            <person name="James T.Y."/>
        </authorList>
    </citation>
    <scope>NUCLEOTIDE SEQUENCE</scope>
    <source>
        <strain evidence="4">AG</strain>
    </source>
</reference>
<evidence type="ECO:0000256" key="2">
    <source>
        <dbReference type="ARBA" id="ARBA00023186"/>
    </source>
</evidence>
<organism evidence="4 5">
    <name type="scientific">Umbelopsis ramanniana AG</name>
    <dbReference type="NCBI Taxonomy" id="1314678"/>
    <lineage>
        <taxon>Eukaryota</taxon>
        <taxon>Fungi</taxon>
        <taxon>Fungi incertae sedis</taxon>
        <taxon>Mucoromycota</taxon>
        <taxon>Mucoromycotina</taxon>
        <taxon>Umbelopsidomycetes</taxon>
        <taxon>Umbelopsidales</taxon>
        <taxon>Umbelopsidaceae</taxon>
        <taxon>Umbelopsis</taxon>
    </lineage>
</organism>
<protein>
    <recommendedName>
        <fullName evidence="6">Urease accessory protein UreD</fullName>
    </recommendedName>
</protein>
<dbReference type="Pfam" id="PF01774">
    <property type="entry name" value="UreD"/>
    <property type="match status" value="1"/>
</dbReference>
<dbReference type="EMBL" id="MU620913">
    <property type="protein sequence ID" value="KAI8580326.1"/>
    <property type="molecule type" value="Genomic_DNA"/>
</dbReference>
<evidence type="ECO:0000256" key="3">
    <source>
        <dbReference type="SAM" id="MobiDB-lite"/>
    </source>
</evidence>
<gene>
    <name evidence="4" type="ORF">K450DRAFT_237997</name>
</gene>
<evidence type="ECO:0000313" key="4">
    <source>
        <dbReference type="EMBL" id="KAI8580326.1"/>
    </source>
</evidence>
<keyword evidence="5" id="KW-1185">Reference proteome</keyword>
<accession>A0AAD5EAF6</accession>
<evidence type="ECO:0008006" key="6">
    <source>
        <dbReference type="Google" id="ProtNLM"/>
    </source>
</evidence>